<keyword evidence="9" id="KW-0862">Zinc</keyword>
<evidence type="ECO:0000256" key="12">
    <source>
        <dbReference type="ARBA" id="ARBA00042615"/>
    </source>
</evidence>
<evidence type="ECO:0000256" key="5">
    <source>
        <dbReference type="ARBA" id="ARBA00011901"/>
    </source>
</evidence>
<feature type="domain" description="N-acetylmuramoyl-L-alanine amidase" evidence="13">
    <location>
        <begin position="25"/>
        <end position="174"/>
    </location>
</feature>
<name>A0ABW3HBC0_9GAMM</name>
<evidence type="ECO:0000256" key="1">
    <source>
        <dbReference type="ARBA" id="ARBA00001561"/>
    </source>
</evidence>
<evidence type="ECO:0000256" key="7">
    <source>
        <dbReference type="ARBA" id="ARBA00022723"/>
    </source>
</evidence>
<keyword evidence="8 14" id="KW-0378">Hydrolase</keyword>
<evidence type="ECO:0000256" key="10">
    <source>
        <dbReference type="ARBA" id="ARBA00023316"/>
    </source>
</evidence>
<dbReference type="RefSeq" id="WP_379067699.1">
    <property type="nucleotide sequence ID" value="NZ_JBHTIT010000001.1"/>
</dbReference>
<dbReference type="PANTHER" id="PTHR30417">
    <property type="entry name" value="N-ACETYLMURAMOYL-L-ALANINE AMIDASE AMID"/>
    <property type="match status" value="1"/>
</dbReference>
<evidence type="ECO:0000256" key="6">
    <source>
        <dbReference type="ARBA" id="ARBA00022490"/>
    </source>
</evidence>
<dbReference type="InterPro" id="IPR051206">
    <property type="entry name" value="NAMLAA_amidase_2"/>
</dbReference>
<comment type="catalytic activity">
    <reaction evidence="1">
        <text>Hydrolyzes the link between N-acetylmuramoyl residues and L-amino acid residues in certain cell-wall glycopeptides.</text>
        <dbReference type="EC" id="3.5.1.28"/>
    </reaction>
</comment>
<dbReference type="EMBL" id="JBHTIT010000001">
    <property type="protein sequence ID" value="MFD0948791.1"/>
    <property type="molecule type" value="Genomic_DNA"/>
</dbReference>
<keyword evidence="7" id="KW-0479">Metal-binding</keyword>
<evidence type="ECO:0000256" key="4">
    <source>
        <dbReference type="ARBA" id="ARBA00007553"/>
    </source>
</evidence>
<dbReference type="InterPro" id="IPR036505">
    <property type="entry name" value="Amidase/PGRP_sf"/>
</dbReference>
<comment type="similarity">
    <text evidence="4">Belongs to the N-acetylmuramoyl-L-alanine amidase 2 family.</text>
</comment>
<evidence type="ECO:0000256" key="8">
    <source>
        <dbReference type="ARBA" id="ARBA00022801"/>
    </source>
</evidence>
<accession>A0ABW3HBC0</accession>
<dbReference type="Pfam" id="PF01510">
    <property type="entry name" value="Amidase_2"/>
    <property type="match status" value="1"/>
</dbReference>
<evidence type="ECO:0000256" key="9">
    <source>
        <dbReference type="ARBA" id="ARBA00022833"/>
    </source>
</evidence>
<dbReference type="NCBIfam" id="NF008758">
    <property type="entry name" value="PRK11789.1"/>
    <property type="match status" value="1"/>
</dbReference>
<evidence type="ECO:0000259" key="13">
    <source>
        <dbReference type="SMART" id="SM00644"/>
    </source>
</evidence>
<dbReference type="SUPFAM" id="SSF55846">
    <property type="entry name" value="N-acetylmuramoyl-L-alanine amidase-like"/>
    <property type="match status" value="1"/>
</dbReference>
<comment type="subcellular location">
    <subcellularLocation>
        <location evidence="3">Cytoplasm</location>
    </subcellularLocation>
</comment>
<keyword evidence="15" id="KW-1185">Reference proteome</keyword>
<dbReference type="PANTHER" id="PTHR30417:SF4">
    <property type="entry name" value="1,6-ANHYDRO-N-ACETYLMURAMYL-L-ALANINE AMIDASE AMPD"/>
    <property type="match status" value="1"/>
</dbReference>
<dbReference type="EC" id="3.5.1.28" evidence="5"/>
<reference evidence="15" key="1">
    <citation type="journal article" date="2019" name="Int. J. Syst. Evol. Microbiol.">
        <title>The Global Catalogue of Microorganisms (GCM) 10K type strain sequencing project: providing services to taxonomists for standard genome sequencing and annotation.</title>
        <authorList>
            <consortium name="The Broad Institute Genomics Platform"/>
            <consortium name="The Broad Institute Genome Sequencing Center for Infectious Disease"/>
            <person name="Wu L."/>
            <person name="Ma J."/>
        </authorList>
    </citation>
    <scope>NUCLEOTIDE SEQUENCE [LARGE SCALE GENOMIC DNA]</scope>
    <source>
        <strain evidence="15">CCUG 63419</strain>
    </source>
</reference>
<dbReference type="GO" id="GO:0008745">
    <property type="term" value="F:N-acetylmuramoyl-L-alanine amidase activity"/>
    <property type="evidence" value="ECO:0007669"/>
    <property type="project" value="UniProtKB-EC"/>
</dbReference>
<evidence type="ECO:0000256" key="11">
    <source>
        <dbReference type="ARBA" id="ARBA00039257"/>
    </source>
</evidence>
<dbReference type="CDD" id="cd06583">
    <property type="entry name" value="PGRP"/>
    <property type="match status" value="1"/>
</dbReference>
<evidence type="ECO:0000256" key="2">
    <source>
        <dbReference type="ARBA" id="ARBA00001947"/>
    </source>
</evidence>
<keyword evidence="10" id="KW-0961">Cell wall biogenesis/degradation</keyword>
<dbReference type="SMART" id="SM00644">
    <property type="entry name" value="Ami_2"/>
    <property type="match status" value="1"/>
</dbReference>
<sequence>MTTVPSQSLSICSQHWLKGARHCPSPFFNARPNNEISLAVIHNISLPPGVFGGPHIDALFTGKLDARAHPYFAEIAGMEVSAHVLIRRDGELVQYVAFDQRAWHAGKSTYKGRDNCNDFAIGIELEGCDDQPFSDKQYDALNELLAVLAENYPAINGELIGHSDIAPGRKTDPGPRFDWSRVVATAPQVEALAEHIRPPGENT</sequence>
<dbReference type="Gene3D" id="3.40.80.10">
    <property type="entry name" value="Peptidoglycan recognition protein-like"/>
    <property type="match status" value="1"/>
</dbReference>
<comment type="cofactor">
    <cofactor evidence="2">
        <name>Zn(2+)</name>
        <dbReference type="ChEBI" id="CHEBI:29105"/>
    </cofactor>
</comment>
<comment type="caution">
    <text evidence="14">The sequence shown here is derived from an EMBL/GenBank/DDBJ whole genome shotgun (WGS) entry which is preliminary data.</text>
</comment>
<keyword evidence="6" id="KW-0963">Cytoplasm</keyword>
<evidence type="ECO:0000313" key="15">
    <source>
        <dbReference type="Proteomes" id="UP001597044"/>
    </source>
</evidence>
<dbReference type="InterPro" id="IPR002502">
    <property type="entry name" value="Amidase_domain"/>
</dbReference>
<evidence type="ECO:0000256" key="3">
    <source>
        <dbReference type="ARBA" id="ARBA00004496"/>
    </source>
</evidence>
<protein>
    <recommendedName>
        <fullName evidence="11">1,6-anhydro-N-acetylmuramyl-L-alanine amidase AmpD</fullName>
        <ecNumber evidence="5">3.5.1.28</ecNumber>
    </recommendedName>
    <alternativeName>
        <fullName evidence="12">N-acetylmuramoyl-L-alanine amidase</fullName>
    </alternativeName>
</protein>
<proteinExistence type="inferred from homology"/>
<organism evidence="14 15">
    <name type="scientific">Paraperlucidibaca wandonensis</name>
    <dbReference type="NCBI Taxonomy" id="1268273"/>
    <lineage>
        <taxon>Bacteria</taxon>
        <taxon>Pseudomonadati</taxon>
        <taxon>Pseudomonadota</taxon>
        <taxon>Gammaproteobacteria</taxon>
        <taxon>Moraxellales</taxon>
        <taxon>Moraxellaceae</taxon>
        <taxon>Paraperlucidibaca</taxon>
    </lineage>
</organism>
<gene>
    <name evidence="14" type="primary">ampD</name>
    <name evidence="14" type="ORF">ACFQ0F_00015</name>
</gene>
<evidence type="ECO:0000313" key="14">
    <source>
        <dbReference type="EMBL" id="MFD0948791.1"/>
    </source>
</evidence>
<dbReference type="Proteomes" id="UP001597044">
    <property type="component" value="Unassembled WGS sequence"/>
</dbReference>